<gene>
    <name evidence="18" type="ORF">KC01_LOCUS30863</name>
</gene>
<keyword evidence="19" id="KW-1185">Reference proteome</keyword>
<dbReference type="FunFam" id="3.30.200.20:FF:000003">
    <property type="entry name" value="Non-specific serine/threonine protein kinase"/>
    <property type="match status" value="1"/>
</dbReference>
<keyword evidence="5" id="KW-0479">Metal-binding</keyword>
<comment type="similarity">
    <text evidence="2">Belongs to the protein kinase superfamily. CAMK Ser/Thr protein kinase family. SNF1 subfamily.</text>
</comment>
<name>A0AAV2LPP2_KNICA</name>
<evidence type="ECO:0000256" key="1">
    <source>
        <dbReference type="ARBA" id="ARBA00001946"/>
    </source>
</evidence>
<dbReference type="SUPFAM" id="SSF56112">
    <property type="entry name" value="Protein kinase-like (PK-like)"/>
    <property type="match status" value="1"/>
</dbReference>
<protein>
    <submittedName>
        <fullName evidence="18">Uncharacterized protein</fullName>
    </submittedName>
</protein>
<dbReference type="PANTHER" id="PTHR24346">
    <property type="entry name" value="MAP/MICROTUBULE AFFINITY-REGULATING KINASE"/>
    <property type="match status" value="1"/>
</dbReference>
<evidence type="ECO:0000256" key="9">
    <source>
        <dbReference type="ARBA" id="ARBA00022842"/>
    </source>
</evidence>
<comment type="catalytic activity">
    <reaction evidence="13">
        <text>L-seryl-[protein] + ATP = O-phospho-L-seryl-[protein] + ADP + H(+)</text>
        <dbReference type="Rhea" id="RHEA:17989"/>
        <dbReference type="Rhea" id="RHEA-COMP:9863"/>
        <dbReference type="Rhea" id="RHEA-COMP:11604"/>
        <dbReference type="ChEBI" id="CHEBI:15378"/>
        <dbReference type="ChEBI" id="CHEBI:29999"/>
        <dbReference type="ChEBI" id="CHEBI:30616"/>
        <dbReference type="ChEBI" id="CHEBI:83421"/>
        <dbReference type="ChEBI" id="CHEBI:456216"/>
        <dbReference type="EC" id="2.7.11.1"/>
    </reaction>
</comment>
<dbReference type="InterPro" id="IPR043502">
    <property type="entry name" value="DNA/RNA_pol_sf"/>
</dbReference>
<dbReference type="InterPro" id="IPR008271">
    <property type="entry name" value="Ser/Thr_kinase_AS"/>
</dbReference>
<evidence type="ECO:0000256" key="4">
    <source>
        <dbReference type="ARBA" id="ARBA00022679"/>
    </source>
</evidence>
<keyword evidence="3" id="KW-0723">Serine/threonine-protein kinase</keyword>
<keyword evidence="9" id="KW-0460">Magnesium</keyword>
<dbReference type="GO" id="GO:0035556">
    <property type="term" value="P:intracellular signal transduction"/>
    <property type="evidence" value="ECO:0007669"/>
    <property type="project" value="TreeGrafter"/>
</dbReference>
<evidence type="ECO:0000256" key="14">
    <source>
        <dbReference type="ARBA" id="ARBA00048878"/>
    </source>
</evidence>
<evidence type="ECO:0000313" key="18">
    <source>
        <dbReference type="EMBL" id="CAL1603145.1"/>
    </source>
</evidence>
<comment type="catalytic activity">
    <reaction evidence="12">
        <text>L-seryl-[tau protein] + ATP = O-phospho-L-seryl-[tau protein] + ADP + H(+)</text>
        <dbReference type="Rhea" id="RHEA:12801"/>
        <dbReference type="Rhea" id="RHEA-COMP:13701"/>
        <dbReference type="Rhea" id="RHEA-COMP:13702"/>
        <dbReference type="ChEBI" id="CHEBI:15378"/>
        <dbReference type="ChEBI" id="CHEBI:29999"/>
        <dbReference type="ChEBI" id="CHEBI:30616"/>
        <dbReference type="ChEBI" id="CHEBI:83421"/>
        <dbReference type="ChEBI" id="CHEBI:456216"/>
        <dbReference type="EC" id="2.7.11.26"/>
    </reaction>
</comment>
<evidence type="ECO:0000259" key="17">
    <source>
        <dbReference type="PROSITE" id="PS50878"/>
    </source>
</evidence>
<organism evidence="18 19">
    <name type="scientific">Knipowitschia caucasica</name>
    <name type="common">Caucasian dwarf goby</name>
    <name type="synonym">Pomatoschistus caucasicus</name>
    <dbReference type="NCBI Taxonomy" id="637954"/>
    <lineage>
        <taxon>Eukaryota</taxon>
        <taxon>Metazoa</taxon>
        <taxon>Chordata</taxon>
        <taxon>Craniata</taxon>
        <taxon>Vertebrata</taxon>
        <taxon>Euteleostomi</taxon>
        <taxon>Actinopterygii</taxon>
        <taxon>Neopterygii</taxon>
        <taxon>Teleostei</taxon>
        <taxon>Neoteleostei</taxon>
        <taxon>Acanthomorphata</taxon>
        <taxon>Gobiaria</taxon>
        <taxon>Gobiiformes</taxon>
        <taxon>Gobioidei</taxon>
        <taxon>Gobiidae</taxon>
        <taxon>Gobiinae</taxon>
        <taxon>Knipowitschia</taxon>
    </lineage>
</organism>
<dbReference type="InterPro" id="IPR048622">
    <property type="entry name" value="BRSK1_2-like_UBA"/>
</dbReference>
<keyword evidence="6" id="KW-0547">Nucleotide-binding</keyword>
<evidence type="ECO:0000256" key="11">
    <source>
        <dbReference type="ARBA" id="ARBA00047899"/>
    </source>
</evidence>
<evidence type="ECO:0000256" key="3">
    <source>
        <dbReference type="ARBA" id="ARBA00022527"/>
    </source>
</evidence>
<dbReference type="SUPFAM" id="SSF56672">
    <property type="entry name" value="DNA/RNA polymerases"/>
    <property type="match status" value="1"/>
</dbReference>
<comment type="catalytic activity">
    <reaction evidence="11">
        <text>L-threonyl-[protein] + ATP = O-phospho-L-threonyl-[protein] + ADP + H(+)</text>
        <dbReference type="Rhea" id="RHEA:46608"/>
        <dbReference type="Rhea" id="RHEA-COMP:11060"/>
        <dbReference type="Rhea" id="RHEA-COMP:11605"/>
        <dbReference type="ChEBI" id="CHEBI:15378"/>
        <dbReference type="ChEBI" id="CHEBI:30013"/>
        <dbReference type="ChEBI" id="CHEBI:30616"/>
        <dbReference type="ChEBI" id="CHEBI:61977"/>
        <dbReference type="ChEBI" id="CHEBI:456216"/>
        <dbReference type="EC" id="2.7.11.1"/>
    </reaction>
</comment>
<dbReference type="GO" id="GO:0007399">
    <property type="term" value="P:nervous system development"/>
    <property type="evidence" value="ECO:0007669"/>
    <property type="project" value="UniProtKB-KW"/>
</dbReference>
<feature type="domain" description="Reverse transcriptase" evidence="17">
    <location>
        <begin position="322"/>
        <end position="572"/>
    </location>
</feature>
<evidence type="ECO:0000256" key="6">
    <source>
        <dbReference type="ARBA" id="ARBA00022741"/>
    </source>
</evidence>
<sequence>MVRARYMTTRVYGPRSVHDHARLRSALGLVKLAVHCVTNQKVAIKIVNREKLSESVLMKVEREIAILKLIEHPHVLKLYDVYENKKYLYLVLEHVSGGELFDYLVKKGRLTPKEARKFFRQIISALDFCHSHSICHRDLKPENLLLDEKNNIRIADFGMASLQVGDSLLETSCGSPHYACPEVIRGEKYDGRRADAWSCGVILFALLVGALPFDDDNLRNLLEKVKLGVFHMPHFIPPDCQSLLKGMIQVDPGKRFTLEQIQKHTWYLAGKNEPEPEQPVPRKVSIRTLCAPEDIDPDVLESMHSLGCFRDKDKLSKDLLTDDLESGRLPLSCRRAVLTLLPKKGDLQLLKNWRPVSLLCMDYKILSKVLASRLRGVMASVIHVDQTYCVPSRLIGDNIALIRDVLEVSGSLGINLGLISIDQEKAFDRVEHQYLWQTMAAFGFSPGFIAHIRTLYCDVMSVLKVNGGLSAPFSVGRGIRQGCSLSGMLYSLSIEPLLHRLRADLQGVLLPGARPFKVSAYADDLIVFVNSQRDVEVLADTVQVFGQVSSSRVNWSKSSATLLGEGLRGLSLPGGLVPAWGALYKPPLTKRQGDLQWRLLHGAIAVNAFVCRVNRAVGEGCPFCGERETVFHCFWECGRLRHMLELLRGLFTSLGAEFNAQVFVGGGGGGGQVLQPQQEEGAAAQFPCRSGQDGRLCEQEEDGPGPGENQEKMIYFLLLDRKERFPSHEDQNLPPRSEIADPPRKRVDSPMLSRHAKRRPERKSMEVLTVTDGGSPVPVRRALDMANHGQSKSVFSKSLDITNASSKEERYCPLQAALPMFTSSSQSTHLHLSLCVLSMATPPVCLTLVLHL</sequence>
<keyword evidence="4" id="KW-0808">Transferase</keyword>
<keyword evidence="7" id="KW-0418">Kinase</keyword>
<dbReference type="SMART" id="SM00220">
    <property type="entry name" value="S_TKc"/>
    <property type="match status" value="1"/>
</dbReference>
<evidence type="ECO:0000256" key="15">
    <source>
        <dbReference type="SAM" id="MobiDB-lite"/>
    </source>
</evidence>
<evidence type="ECO:0000313" key="19">
    <source>
        <dbReference type="Proteomes" id="UP001497482"/>
    </source>
</evidence>
<evidence type="ECO:0000256" key="5">
    <source>
        <dbReference type="ARBA" id="ARBA00022723"/>
    </source>
</evidence>
<dbReference type="CDD" id="cd01650">
    <property type="entry name" value="RT_nLTR_like"/>
    <property type="match status" value="1"/>
</dbReference>
<feature type="region of interest" description="Disordered" evidence="15">
    <location>
        <begin position="726"/>
        <end position="776"/>
    </location>
</feature>
<feature type="domain" description="Protein kinase" evidence="16">
    <location>
        <begin position="1"/>
        <end position="267"/>
    </location>
</feature>
<dbReference type="PROSITE" id="PS50878">
    <property type="entry name" value="RT_POL"/>
    <property type="match status" value="1"/>
</dbReference>
<evidence type="ECO:0000256" key="2">
    <source>
        <dbReference type="ARBA" id="ARBA00006234"/>
    </source>
</evidence>
<accession>A0AAV2LPP2</accession>
<evidence type="ECO:0000256" key="12">
    <source>
        <dbReference type="ARBA" id="ARBA00048291"/>
    </source>
</evidence>
<evidence type="ECO:0000259" key="16">
    <source>
        <dbReference type="PROSITE" id="PS50011"/>
    </source>
</evidence>
<reference evidence="18 19" key="1">
    <citation type="submission" date="2024-04" db="EMBL/GenBank/DDBJ databases">
        <authorList>
            <person name="Waldvogel A.-M."/>
            <person name="Schoenle A."/>
        </authorList>
    </citation>
    <scope>NUCLEOTIDE SEQUENCE [LARGE SCALE GENOMIC DNA]</scope>
</reference>
<keyword evidence="8" id="KW-0067">ATP-binding</keyword>
<dbReference type="PROSITE" id="PS00108">
    <property type="entry name" value="PROTEIN_KINASE_ST"/>
    <property type="match status" value="1"/>
</dbReference>
<evidence type="ECO:0000256" key="8">
    <source>
        <dbReference type="ARBA" id="ARBA00022840"/>
    </source>
</evidence>
<dbReference type="PANTHER" id="PTHR24346:SF110">
    <property type="entry name" value="NON-SPECIFIC SERINE_THREONINE PROTEIN KINASE"/>
    <property type="match status" value="1"/>
</dbReference>
<proteinExistence type="inferred from homology"/>
<dbReference type="GO" id="GO:0005737">
    <property type="term" value="C:cytoplasm"/>
    <property type="evidence" value="ECO:0007669"/>
    <property type="project" value="TreeGrafter"/>
</dbReference>
<evidence type="ECO:0000256" key="10">
    <source>
        <dbReference type="ARBA" id="ARBA00022902"/>
    </source>
</evidence>
<dbReference type="InterPro" id="IPR000477">
    <property type="entry name" value="RT_dom"/>
</dbReference>
<dbReference type="PROSITE" id="PS50011">
    <property type="entry name" value="PROTEIN_KINASE_DOM"/>
    <property type="match status" value="1"/>
</dbReference>
<dbReference type="CDD" id="cd14081">
    <property type="entry name" value="STKc_BRSK1_2"/>
    <property type="match status" value="1"/>
</dbReference>
<evidence type="ECO:0000256" key="13">
    <source>
        <dbReference type="ARBA" id="ARBA00048679"/>
    </source>
</evidence>
<dbReference type="Proteomes" id="UP001497482">
    <property type="component" value="Chromosome 4"/>
</dbReference>
<feature type="region of interest" description="Disordered" evidence="15">
    <location>
        <begin position="678"/>
        <end position="709"/>
    </location>
</feature>
<dbReference type="InterPro" id="IPR011009">
    <property type="entry name" value="Kinase-like_dom_sf"/>
</dbReference>
<comment type="catalytic activity">
    <reaction evidence="14">
        <text>L-threonyl-[tau protein] + ATP = O-phospho-L-threonyl-[tau protein] + ADP + H(+)</text>
        <dbReference type="Rhea" id="RHEA:53904"/>
        <dbReference type="Rhea" id="RHEA-COMP:13703"/>
        <dbReference type="Rhea" id="RHEA-COMP:13704"/>
        <dbReference type="ChEBI" id="CHEBI:15378"/>
        <dbReference type="ChEBI" id="CHEBI:30013"/>
        <dbReference type="ChEBI" id="CHEBI:30616"/>
        <dbReference type="ChEBI" id="CHEBI:61977"/>
        <dbReference type="ChEBI" id="CHEBI:456216"/>
        <dbReference type="EC" id="2.7.11.26"/>
    </reaction>
</comment>
<dbReference type="InterPro" id="IPR000719">
    <property type="entry name" value="Prot_kinase_dom"/>
</dbReference>
<dbReference type="Pfam" id="PF00069">
    <property type="entry name" value="Pkinase"/>
    <property type="match status" value="1"/>
</dbReference>
<dbReference type="GO" id="GO:0046872">
    <property type="term" value="F:metal ion binding"/>
    <property type="evidence" value="ECO:0007669"/>
    <property type="project" value="UniProtKB-KW"/>
</dbReference>
<dbReference type="GO" id="GO:0005524">
    <property type="term" value="F:ATP binding"/>
    <property type="evidence" value="ECO:0007669"/>
    <property type="project" value="UniProtKB-KW"/>
</dbReference>
<dbReference type="Gene3D" id="1.10.510.10">
    <property type="entry name" value="Transferase(Phosphotransferase) domain 1"/>
    <property type="match status" value="1"/>
</dbReference>
<dbReference type="FunFam" id="1.10.510.10:FF:000064">
    <property type="entry name" value="BR serine/threonine-protein kinase 2"/>
    <property type="match status" value="1"/>
</dbReference>
<evidence type="ECO:0000256" key="7">
    <source>
        <dbReference type="ARBA" id="ARBA00022777"/>
    </source>
</evidence>
<feature type="compositionally biased region" description="Basic and acidic residues" evidence="15">
    <location>
        <begin position="738"/>
        <end position="748"/>
    </location>
</feature>
<dbReference type="Pfam" id="PF21115">
    <property type="entry name" value="UBA_BRSK"/>
    <property type="match status" value="1"/>
</dbReference>
<dbReference type="EMBL" id="OZ035826">
    <property type="protein sequence ID" value="CAL1603145.1"/>
    <property type="molecule type" value="Genomic_DNA"/>
</dbReference>
<dbReference type="Pfam" id="PF00078">
    <property type="entry name" value="RVT_1"/>
    <property type="match status" value="1"/>
</dbReference>
<dbReference type="AlphaFoldDB" id="A0AAV2LPP2"/>
<comment type="cofactor">
    <cofactor evidence="1">
        <name>Mg(2+)</name>
        <dbReference type="ChEBI" id="CHEBI:18420"/>
    </cofactor>
</comment>
<dbReference type="GO" id="GO:0050321">
    <property type="term" value="F:tau-protein kinase activity"/>
    <property type="evidence" value="ECO:0007669"/>
    <property type="project" value="UniProtKB-EC"/>
</dbReference>
<keyword evidence="10" id="KW-0524">Neurogenesis</keyword>